<dbReference type="EMBL" id="JAPFFK010000012">
    <property type="protein sequence ID" value="KAJ6731469.1"/>
    <property type="molecule type" value="Genomic_DNA"/>
</dbReference>
<dbReference type="InterPro" id="IPR044993">
    <property type="entry name" value="BXL"/>
</dbReference>
<sequence>MSTSDNTLESKMDLYKYPIQSDPGEMIIVVNPIILSSSAGADSDATAVGSNFTFVCDPSRCASLGLDVVSPEARAMCNLGRAGLTFWSPNINVARDPRRIRIHETPGEDPYLVGLYAANYVRGLQDIEGTESYTDLNSRPLKVSSSCCKHYAAYDLDK</sequence>
<organism evidence="2 3">
    <name type="scientific">Salix purpurea</name>
    <name type="common">Purple osier willow</name>
    <dbReference type="NCBI Taxonomy" id="77065"/>
    <lineage>
        <taxon>Eukaryota</taxon>
        <taxon>Viridiplantae</taxon>
        <taxon>Streptophyta</taxon>
        <taxon>Embryophyta</taxon>
        <taxon>Tracheophyta</taxon>
        <taxon>Spermatophyta</taxon>
        <taxon>Magnoliopsida</taxon>
        <taxon>eudicotyledons</taxon>
        <taxon>Gunneridae</taxon>
        <taxon>Pentapetalae</taxon>
        <taxon>rosids</taxon>
        <taxon>fabids</taxon>
        <taxon>Malpighiales</taxon>
        <taxon>Salicaceae</taxon>
        <taxon>Saliceae</taxon>
        <taxon>Salix</taxon>
    </lineage>
</organism>
<keyword evidence="3" id="KW-1185">Reference proteome</keyword>
<dbReference type="PANTHER" id="PTHR42721:SF11">
    <property type="entry name" value="BETA-D-XYLOSIDASE 5-RELATED"/>
    <property type="match status" value="1"/>
</dbReference>
<proteinExistence type="predicted"/>
<dbReference type="GO" id="GO:0045493">
    <property type="term" value="P:xylan catabolic process"/>
    <property type="evidence" value="ECO:0007669"/>
    <property type="project" value="InterPro"/>
</dbReference>
<reference evidence="2" key="1">
    <citation type="submission" date="2022-11" db="EMBL/GenBank/DDBJ databases">
        <authorList>
            <person name="Hyden B.L."/>
            <person name="Feng K."/>
            <person name="Yates T."/>
            <person name="Jawdy S."/>
            <person name="Smart L.B."/>
            <person name="Muchero W."/>
        </authorList>
    </citation>
    <scope>NUCLEOTIDE SEQUENCE</scope>
    <source>
        <tissue evidence="2">Shoot tip</tissue>
    </source>
</reference>
<dbReference type="GO" id="GO:0009044">
    <property type="term" value="F:xylan 1,4-beta-xylosidase activity"/>
    <property type="evidence" value="ECO:0007669"/>
    <property type="project" value="InterPro"/>
</dbReference>
<evidence type="ECO:0000256" key="1">
    <source>
        <dbReference type="ARBA" id="ARBA00022801"/>
    </source>
</evidence>
<reference evidence="2" key="2">
    <citation type="journal article" date="2023" name="Int. J. Mol. Sci.">
        <title>De Novo Assembly and Annotation of 11 Diverse Shrub Willow (Salix) Genomes Reveals Novel Gene Organization in Sex-Linked Regions.</title>
        <authorList>
            <person name="Hyden B."/>
            <person name="Feng K."/>
            <person name="Yates T.B."/>
            <person name="Jawdy S."/>
            <person name="Cereghino C."/>
            <person name="Smart L.B."/>
            <person name="Muchero W."/>
        </authorList>
    </citation>
    <scope>NUCLEOTIDE SEQUENCE</scope>
    <source>
        <tissue evidence="2">Shoot tip</tissue>
    </source>
</reference>
<evidence type="ECO:0000313" key="3">
    <source>
        <dbReference type="Proteomes" id="UP001151532"/>
    </source>
</evidence>
<dbReference type="PANTHER" id="PTHR42721">
    <property type="entry name" value="SUGAR HYDROLASE-RELATED"/>
    <property type="match status" value="1"/>
</dbReference>
<dbReference type="OrthoDB" id="47059at2759"/>
<comment type="caution">
    <text evidence="2">The sequence shown here is derived from an EMBL/GenBank/DDBJ whole genome shotgun (WGS) entry which is preliminary data.</text>
</comment>
<accession>A0A9Q0UJV0</accession>
<dbReference type="AlphaFoldDB" id="A0A9Q0UJV0"/>
<dbReference type="InterPro" id="IPR017853">
    <property type="entry name" value="GH"/>
</dbReference>
<name>A0A9Q0UJV0_SALPP</name>
<dbReference type="Proteomes" id="UP001151532">
    <property type="component" value="Chromosome 18"/>
</dbReference>
<dbReference type="SUPFAM" id="SSF51445">
    <property type="entry name" value="(Trans)glycosidases"/>
    <property type="match status" value="1"/>
</dbReference>
<dbReference type="GO" id="GO:0031222">
    <property type="term" value="P:arabinan catabolic process"/>
    <property type="evidence" value="ECO:0007669"/>
    <property type="project" value="TreeGrafter"/>
</dbReference>
<evidence type="ECO:0000313" key="2">
    <source>
        <dbReference type="EMBL" id="KAJ6731469.1"/>
    </source>
</evidence>
<dbReference type="GO" id="GO:0046556">
    <property type="term" value="F:alpha-L-arabinofuranosidase activity"/>
    <property type="evidence" value="ECO:0007669"/>
    <property type="project" value="TreeGrafter"/>
</dbReference>
<dbReference type="InterPro" id="IPR036962">
    <property type="entry name" value="Glyco_hydro_3_N_sf"/>
</dbReference>
<protein>
    <submittedName>
        <fullName evidence="2">QUALITY PROTEIN: PROBABLE BETA-D-XYLOSIDASE 2-RELATED</fullName>
    </submittedName>
</protein>
<gene>
    <name evidence="2" type="ORF">OIU79_002733</name>
</gene>
<dbReference type="Gene3D" id="3.20.20.300">
    <property type="entry name" value="Glycoside hydrolase, family 3, N-terminal domain"/>
    <property type="match status" value="1"/>
</dbReference>
<keyword evidence="1" id="KW-0378">Hydrolase</keyword>